<evidence type="ECO:0000256" key="1">
    <source>
        <dbReference type="SAM" id="MobiDB-lite"/>
    </source>
</evidence>
<evidence type="ECO:0000313" key="2">
    <source>
        <dbReference type="EMBL" id="CAD9709224.1"/>
    </source>
</evidence>
<feature type="region of interest" description="Disordered" evidence="1">
    <location>
        <begin position="79"/>
        <end position="99"/>
    </location>
</feature>
<organism evidence="2">
    <name type="scientific">Rhizochromulina marina</name>
    <dbReference type="NCBI Taxonomy" id="1034831"/>
    <lineage>
        <taxon>Eukaryota</taxon>
        <taxon>Sar</taxon>
        <taxon>Stramenopiles</taxon>
        <taxon>Ochrophyta</taxon>
        <taxon>Dictyochophyceae</taxon>
        <taxon>Rhizochromulinales</taxon>
        <taxon>Rhizochromulina</taxon>
    </lineage>
</organism>
<feature type="compositionally biased region" description="Basic residues" evidence="1">
    <location>
        <begin position="86"/>
        <end position="95"/>
    </location>
</feature>
<sequence length="306" mass="32491">MDIFGDAFDPEKVNVMSIDTASRAATQASTTPSNALVLVVGHTSHPFSRHLVTKGLGRGYRMRVGIFVELELSGNGLNPTAAPVNGRKRPSRRRSGSNIEETIIVSRENPDDDGRRMLTGVDCVIFVLDNAPGADKSVTTATIEEKLLPRMQNHKVPKLLVALVGPGSSQPVPIPPVGCDCLGKPTKKQVKATTRTPSPAEGIAGLLATIIPTGDMKWLVPVPRAGTLDDGPSQGSLCIVAKEERSLPAAATADAAPTEPAEIASVSFVDFALWTLSSINTPKLWETPSILHLTYAEHQDPSAELV</sequence>
<proteinExistence type="predicted"/>
<gene>
    <name evidence="2" type="ORF">RMAR1173_LOCUS20216</name>
</gene>
<dbReference type="EMBL" id="HBHJ01030563">
    <property type="protein sequence ID" value="CAD9709224.1"/>
    <property type="molecule type" value="Transcribed_RNA"/>
</dbReference>
<protein>
    <submittedName>
        <fullName evidence="2">Uncharacterized protein</fullName>
    </submittedName>
</protein>
<accession>A0A7S2WV21</accession>
<reference evidence="2" key="1">
    <citation type="submission" date="2021-01" db="EMBL/GenBank/DDBJ databases">
        <authorList>
            <person name="Corre E."/>
            <person name="Pelletier E."/>
            <person name="Niang G."/>
            <person name="Scheremetjew M."/>
            <person name="Finn R."/>
            <person name="Kale V."/>
            <person name="Holt S."/>
            <person name="Cochrane G."/>
            <person name="Meng A."/>
            <person name="Brown T."/>
            <person name="Cohen L."/>
        </authorList>
    </citation>
    <scope>NUCLEOTIDE SEQUENCE</scope>
    <source>
        <strain evidence="2">CCMP1243</strain>
    </source>
</reference>
<name>A0A7S2WV21_9STRA</name>
<dbReference type="AlphaFoldDB" id="A0A7S2WV21"/>